<evidence type="ECO:0008006" key="4">
    <source>
        <dbReference type="Google" id="ProtNLM"/>
    </source>
</evidence>
<sequence>MSESDKVELTHHDKDCSDASERSVDHEAKESEDTATSVGDLNIFLPGEQPEDFACLDSDDDTDGTTRFEEEEDLGPCEPAAEDYATAPDLHFDQQFLGSVGDIARGNVGKDVLKDIKENWIEDDYPGIYTGEHGPTPAALVAAETPLVVNLPERVTACHAKQHARKLKRPTFEVQALEEIRYNLESSPIAPKKKKFENHWKTTDEGAISRLCFNSFMTRGRSNADPRASTDRAWKLRHIIDVLKKPFQNNYVPPHVMAFDETMLPSSSPFNRMRVFEVYCVKRQMRNNSTPPVENSGPGAVVRNLRHVLGAAGPLDFRLIVADQFYHSVVLGMTMKSYSIGTLMMNKQGLCEAIFPAKKNNGRRASNKRQKKLH</sequence>
<dbReference type="OrthoDB" id="7681398at2759"/>
<dbReference type="AlphaFoldDB" id="W2VRS4"/>
<gene>
    <name evidence="2" type="ORF">F441_22503</name>
</gene>
<evidence type="ECO:0000313" key="2">
    <source>
        <dbReference type="EMBL" id="ETP00079.1"/>
    </source>
</evidence>
<proteinExistence type="predicted"/>
<dbReference type="PANTHER" id="PTHR37069:SF2">
    <property type="entry name" value="PIGGYBAC TRANSPOSABLE ELEMENT-DERIVED PROTEIN DOMAIN-CONTAINING PROTEIN"/>
    <property type="match status" value="1"/>
</dbReference>
<protein>
    <recommendedName>
        <fullName evidence="4">PiggyBac transposable element-derived protein domain-containing protein</fullName>
    </recommendedName>
</protein>
<evidence type="ECO:0000256" key="1">
    <source>
        <dbReference type="SAM" id="MobiDB-lite"/>
    </source>
</evidence>
<organism evidence="2 3">
    <name type="scientific">Phytophthora nicotianae CJ01A1</name>
    <dbReference type="NCBI Taxonomy" id="1317063"/>
    <lineage>
        <taxon>Eukaryota</taxon>
        <taxon>Sar</taxon>
        <taxon>Stramenopiles</taxon>
        <taxon>Oomycota</taxon>
        <taxon>Peronosporomycetes</taxon>
        <taxon>Peronosporales</taxon>
        <taxon>Peronosporaceae</taxon>
        <taxon>Phytophthora</taxon>
    </lineage>
</organism>
<comment type="caution">
    <text evidence="2">The sequence shown here is derived from an EMBL/GenBank/DDBJ whole genome shotgun (WGS) entry which is preliminary data.</text>
</comment>
<feature type="compositionally biased region" description="Basic and acidic residues" evidence="1">
    <location>
        <begin position="1"/>
        <end position="32"/>
    </location>
</feature>
<accession>W2VRS4</accession>
<feature type="compositionally biased region" description="Acidic residues" evidence="1">
    <location>
        <begin position="57"/>
        <end position="74"/>
    </location>
</feature>
<dbReference type="Proteomes" id="UP000018958">
    <property type="component" value="Unassembled WGS sequence"/>
</dbReference>
<dbReference type="EMBL" id="ANIX01004748">
    <property type="protein sequence ID" value="ETP00079.1"/>
    <property type="molecule type" value="Genomic_DNA"/>
</dbReference>
<name>W2VRS4_PHYNI</name>
<dbReference type="PANTHER" id="PTHR37069">
    <property type="entry name" value="DDE_TNP_1_7 DOMAIN-CONTAINING PROTEIN"/>
    <property type="match status" value="1"/>
</dbReference>
<evidence type="ECO:0000313" key="3">
    <source>
        <dbReference type="Proteomes" id="UP000018958"/>
    </source>
</evidence>
<feature type="region of interest" description="Disordered" evidence="1">
    <location>
        <begin position="1"/>
        <end position="74"/>
    </location>
</feature>
<reference evidence="2 3" key="1">
    <citation type="submission" date="2013-11" db="EMBL/GenBank/DDBJ databases">
        <title>The Genome Sequence of Phytophthora parasitica CJ01A1.</title>
        <authorList>
            <consortium name="The Broad Institute Genomics Platform"/>
            <person name="Russ C."/>
            <person name="Tyler B."/>
            <person name="Panabieres F."/>
            <person name="Shan W."/>
            <person name="Tripathy S."/>
            <person name="Grunwald N."/>
            <person name="Machado M."/>
            <person name="Johnson C.S."/>
            <person name="Walker B."/>
            <person name="Young S.K."/>
            <person name="Zeng Q."/>
            <person name="Gargeya S."/>
            <person name="Fitzgerald M."/>
            <person name="Haas B."/>
            <person name="Abouelleil A."/>
            <person name="Allen A.W."/>
            <person name="Alvarado L."/>
            <person name="Arachchi H.M."/>
            <person name="Berlin A.M."/>
            <person name="Chapman S.B."/>
            <person name="Gainer-Dewar J."/>
            <person name="Goldberg J."/>
            <person name="Griggs A."/>
            <person name="Gujja S."/>
            <person name="Hansen M."/>
            <person name="Howarth C."/>
            <person name="Imamovic A."/>
            <person name="Ireland A."/>
            <person name="Larimer J."/>
            <person name="McCowan C."/>
            <person name="Murphy C."/>
            <person name="Pearson M."/>
            <person name="Poon T.W."/>
            <person name="Priest M."/>
            <person name="Roberts A."/>
            <person name="Saif S."/>
            <person name="Shea T."/>
            <person name="Sisk P."/>
            <person name="Sykes S."/>
            <person name="Wortman J."/>
            <person name="Nusbaum C."/>
            <person name="Birren B."/>
        </authorList>
    </citation>
    <scope>NUCLEOTIDE SEQUENCE [LARGE SCALE GENOMIC DNA]</scope>
    <source>
        <strain evidence="2 3">CJ01A1</strain>
    </source>
</reference>